<dbReference type="GO" id="GO:0005634">
    <property type="term" value="C:nucleus"/>
    <property type="evidence" value="ECO:0007669"/>
    <property type="project" value="TreeGrafter"/>
</dbReference>
<dbReference type="InterPro" id="IPR041412">
    <property type="entry name" value="Xrn1_helical"/>
</dbReference>
<reference evidence="8" key="1">
    <citation type="submission" date="2021-11" db="EMBL/GenBank/DDBJ databases">
        <authorList>
            <consortium name="Genoscope - CEA"/>
            <person name="William W."/>
        </authorList>
    </citation>
    <scope>NUCLEOTIDE SEQUENCE</scope>
</reference>
<keyword evidence="1" id="KW-0540">Nuclease</keyword>
<proteinExistence type="inferred from homology"/>
<evidence type="ECO:0000259" key="6">
    <source>
        <dbReference type="Pfam" id="PF03159"/>
    </source>
</evidence>
<sequence>MGRLLLLLSLAPRTVGGFQPMRVREAPRAAVVARGIPKMFRWLTDQYPAIMERMADGLPAQQKKSDVDDLYLDMNGIIHMCTHGNDPEIAETSARDQLVRIFAFTDKVCKIVAPKRTIVLAVDGVAPRAKMNQQRSRRFRSAKEREELRAELVAAGRDVPADADAFDSNCITPGTAFMAQLGEAFEAWLAHKGANDPFYESVEIVFSGPDVAGEGEHKVMDFIRARQKTETRGSAKHCFYGLDADLIMLGLVTHEPKFLLLREKMSVRHARRGRKPKDPLEYTRYDFELLEVGLLRDMLRLQFDEDRDVERLVDDFVCLCMLVGNDFLPNVPHLEIADGSLDLMMSTYKELRPALGGFVSRKEAIHLPRLELVFRSLAAFEPQYFARRGLQEQNEAYQSRDYADAYYAAKFGIAPGDAGARRRVVRDYVLGLHWCLRYYHGGCRSWDWFYPHLYAPLASDVVDLADLALEFPSSSSRPVPPLVQLMSVLPAQSSRLLPEPYAALMTSPASPLREFYPADFEVDPNGKAQPWEAVVLIPFIDEALMAQTLAAVDHARALTPAERRRNRARASPWTSGGG</sequence>
<dbReference type="AlphaFoldDB" id="A0A8J2SSZ1"/>
<gene>
    <name evidence="8" type="ORF">PECAL_3P25280</name>
</gene>
<feature type="signal peptide" evidence="5">
    <location>
        <begin position="1"/>
        <end position="17"/>
    </location>
</feature>
<evidence type="ECO:0000313" key="9">
    <source>
        <dbReference type="Proteomes" id="UP000789595"/>
    </source>
</evidence>
<evidence type="ECO:0000256" key="1">
    <source>
        <dbReference type="ARBA" id="ARBA00022722"/>
    </source>
</evidence>
<dbReference type="EMBL" id="CAKKNE010000003">
    <property type="protein sequence ID" value="CAH0372524.1"/>
    <property type="molecule type" value="Genomic_DNA"/>
</dbReference>
<evidence type="ECO:0000259" key="7">
    <source>
        <dbReference type="Pfam" id="PF17846"/>
    </source>
</evidence>
<dbReference type="InterPro" id="IPR004859">
    <property type="entry name" value="Xrn1_N"/>
</dbReference>
<comment type="similarity">
    <text evidence="4">Belongs to the 5'-3' exonuclease family.</text>
</comment>
<name>A0A8J2SSZ1_9STRA</name>
<evidence type="ECO:0000256" key="3">
    <source>
        <dbReference type="ARBA" id="ARBA00022839"/>
    </source>
</evidence>
<dbReference type="Gene3D" id="1.25.40.1050">
    <property type="match status" value="1"/>
</dbReference>
<accession>A0A8J2SSZ1</accession>
<dbReference type="CDD" id="cd18673">
    <property type="entry name" value="PIN_XRN1-2-like"/>
    <property type="match status" value="1"/>
</dbReference>
<dbReference type="Pfam" id="PF17846">
    <property type="entry name" value="XRN_M"/>
    <property type="match status" value="2"/>
</dbReference>
<dbReference type="GO" id="GO:0004534">
    <property type="term" value="F:5'-3' RNA exonuclease activity"/>
    <property type="evidence" value="ECO:0007669"/>
    <property type="project" value="TreeGrafter"/>
</dbReference>
<feature type="domain" description="Xrn1 helical" evidence="7">
    <location>
        <begin position="402"/>
        <end position="569"/>
    </location>
</feature>
<evidence type="ECO:0000256" key="4">
    <source>
        <dbReference type="ARBA" id="ARBA00038299"/>
    </source>
</evidence>
<dbReference type="Pfam" id="PF03159">
    <property type="entry name" value="XRN_N"/>
    <property type="match status" value="1"/>
</dbReference>
<feature type="domain" description="Xrn1 N-terminal" evidence="6">
    <location>
        <begin position="35"/>
        <end position="264"/>
    </location>
</feature>
<keyword evidence="9" id="KW-1185">Reference proteome</keyword>
<dbReference type="Proteomes" id="UP000789595">
    <property type="component" value="Unassembled WGS sequence"/>
</dbReference>
<protein>
    <submittedName>
        <fullName evidence="8">Uncharacterized protein</fullName>
    </submittedName>
</protein>
<organism evidence="8 9">
    <name type="scientific">Pelagomonas calceolata</name>
    <dbReference type="NCBI Taxonomy" id="35677"/>
    <lineage>
        <taxon>Eukaryota</taxon>
        <taxon>Sar</taxon>
        <taxon>Stramenopiles</taxon>
        <taxon>Ochrophyta</taxon>
        <taxon>Pelagophyceae</taxon>
        <taxon>Pelagomonadales</taxon>
        <taxon>Pelagomonadaceae</taxon>
        <taxon>Pelagomonas</taxon>
    </lineage>
</organism>
<evidence type="ECO:0000256" key="5">
    <source>
        <dbReference type="SAM" id="SignalP"/>
    </source>
</evidence>
<evidence type="ECO:0000313" key="8">
    <source>
        <dbReference type="EMBL" id="CAH0372524.1"/>
    </source>
</evidence>
<comment type="caution">
    <text evidence="8">The sequence shown here is derived from an EMBL/GenBank/DDBJ whole genome shotgun (WGS) entry which is preliminary data.</text>
</comment>
<dbReference type="Gene3D" id="3.40.50.12390">
    <property type="match status" value="2"/>
</dbReference>
<feature type="domain" description="Xrn1 helical" evidence="7">
    <location>
        <begin position="308"/>
        <end position="396"/>
    </location>
</feature>
<keyword evidence="5" id="KW-0732">Signal</keyword>
<dbReference type="InterPro" id="IPR027073">
    <property type="entry name" value="5_3_exoribonuclease"/>
</dbReference>
<dbReference type="OrthoDB" id="372487at2759"/>
<feature type="chain" id="PRO_5035284026" evidence="5">
    <location>
        <begin position="18"/>
        <end position="578"/>
    </location>
</feature>
<keyword evidence="2" id="KW-0378">Hydrolase</keyword>
<dbReference type="GO" id="GO:0003723">
    <property type="term" value="F:RNA binding"/>
    <property type="evidence" value="ECO:0007669"/>
    <property type="project" value="TreeGrafter"/>
</dbReference>
<dbReference type="PANTHER" id="PTHR12341:SF7">
    <property type="entry name" value="5'-3' EXORIBONUCLEASE 1"/>
    <property type="match status" value="1"/>
</dbReference>
<dbReference type="PANTHER" id="PTHR12341">
    <property type="entry name" value="5'-&gt;3' EXORIBONUCLEASE"/>
    <property type="match status" value="1"/>
</dbReference>
<keyword evidence="3" id="KW-0269">Exonuclease</keyword>
<dbReference type="GO" id="GO:0000956">
    <property type="term" value="P:nuclear-transcribed mRNA catabolic process"/>
    <property type="evidence" value="ECO:0007669"/>
    <property type="project" value="TreeGrafter"/>
</dbReference>
<evidence type="ECO:0000256" key="2">
    <source>
        <dbReference type="ARBA" id="ARBA00022801"/>
    </source>
</evidence>